<dbReference type="PROSITE" id="PS50928">
    <property type="entry name" value="ABC_TM1"/>
    <property type="match status" value="1"/>
</dbReference>
<feature type="region of interest" description="Disordered" evidence="7">
    <location>
        <begin position="1"/>
        <end position="30"/>
    </location>
</feature>
<dbReference type="InterPro" id="IPR035906">
    <property type="entry name" value="MetI-like_sf"/>
</dbReference>
<keyword evidence="3" id="KW-1003">Cell membrane</keyword>
<dbReference type="PANTHER" id="PTHR43227:SF3">
    <property type="entry name" value="BINDING-PROTEIN-DEPENDENT TRANSPORT SYSTEMS INNER MEMBRANE COMPONENT"/>
    <property type="match status" value="1"/>
</dbReference>
<evidence type="ECO:0000313" key="11">
    <source>
        <dbReference type="Proteomes" id="UP001057877"/>
    </source>
</evidence>
<feature type="transmembrane region" description="Helical" evidence="8">
    <location>
        <begin position="148"/>
        <end position="167"/>
    </location>
</feature>
<evidence type="ECO:0000256" key="5">
    <source>
        <dbReference type="ARBA" id="ARBA00022989"/>
    </source>
</evidence>
<keyword evidence="2" id="KW-0813">Transport</keyword>
<reference evidence="10" key="1">
    <citation type="submission" date="2022-01" db="EMBL/GenBank/DDBJ databases">
        <title>Paenibacillus spongiae sp. nov., isolated from marine sponge.</title>
        <authorList>
            <person name="Li Z."/>
            <person name="Zhang M."/>
        </authorList>
    </citation>
    <scope>NUCLEOTIDE SEQUENCE</scope>
    <source>
        <strain evidence="10">PHS-Z3</strain>
    </source>
</reference>
<evidence type="ECO:0000256" key="2">
    <source>
        <dbReference type="ARBA" id="ARBA00022448"/>
    </source>
</evidence>
<name>A0ABY5S4D8_9BACL</name>
<evidence type="ECO:0000259" key="9">
    <source>
        <dbReference type="PROSITE" id="PS50928"/>
    </source>
</evidence>
<gene>
    <name evidence="10" type="ORF">L1F29_23290</name>
</gene>
<evidence type="ECO:0000256" key="4">
    <source>
        <dbReference type="ARBA" id="ARBA00022692"/>
    </source>
</evidence>
<feature type="transmembrane region" description="Helical" evidence="8">
    <location>
        <begin position="290"/>
        <end position="316"/>
    </location>
</feature>
<feature type="transmembrane region" description="Helical" evidence="8">
    <location>
        <begin position="118"/>
        <end position="136"/>
    </location>
</feature>
<feature type="domain" description="ABC transmembrane type-1" evidence="9">
    <location>
        <begin position="111"/>
        <end position="311"/>
    </location>
</feature>
<protein>
    <submittedName>
        <fullName evidence="10">Sugar ABC transporter permease</fullName>
    </submittedName>
</protein>
<accession>A0ABY5S4D8</accession>
<evidence type="ECO:0000256" key="3">
    <source>
        <dbReference type="ARBA" id="ARBA00022475"/>
    </source>
</evidence>
<evidence type="ECO:0000256" key="7">
    <source>
        <dbReference type="SAM" id="MobiDB-lite"/>
    </source>
</evidence>
<keyword evidence="6 8" id="KW-0472">Membrane</keyword>
<keyword evidence="11" id="KW-1185">Reference proteome</keyword>
<comment type="subcellular location">
    <subcellularLocation>
        <location evidence="1">Cell membrane</location>
        <topology evidence="1">Multi-pass membrane protein</topology>
    </subcellularLocation>
</comment>
<feature type="transmembrane region" description="Helical" evidence="8">
    <location>
        <begin position="47"/>
        <end position="71"/>
    </location>
</feature>
<dbReference type="SUPFAM" id="SSF161098">
    <property type="entry name" value="MetI-like"/>
    <property type="match status" value="1"/>
</dbReference>
<feature type="transmembrane region" description="Helical" evidence="8">
    <location>
        <begin position="247"/>
        <end position="270"/>
    </location>
</feature>
<dbReference type="Gene3D" id="1.10.3720.10">
    <property type="entry name" value="MetI-like"/>
    <property type="match status" value="1"/>
</dbReference>
<dbReference type="InterPro" id="IPR000515">
    <property type="entry name" value="MetI-like"/>
</dbReference>
<dbReference type="RefSeq" id="WP_258384446.1">
    <property type="nucleotide sequence ID" value="NZ_CP091430.1"/>
</dbReference>
<keyword evidence="4 8" id="KW-0812">Transmembrane</keyword>
<sequence length="326" mass="37251">MNTDSGNVVKSGGISMHSAETSPLSGGSRMDDKQRRRRYFLYRWKDYGVGYLFMLPWMIGFAVLVAFPVGWSLFNSFNKVRITPEGFKFEWVGIDNYRRAFVEDNIYSIQLITYFQEMLLMIPLILIFSFFVSLLLNQKFPGRTLVRAVFFLPVIFATGQVLTELFVQGAGKLPFIEQYNLEGLVRENVGPRIAEPMLAVLSKAVIILWYSGVQILIFIAGFQTIPRTIYEAVRIDGASPWESFWKITLPAMVPFIGLNAVFTIVDLFTFPFNPVMDHVRANMFKPATGYGYASALAWIYFAIIIALLAIVLWITYRAAKGRREMR</sequence>
<proteinExistence type="predicted"/>
<feature type="transmembrane region" description="Helical" evidence="8">
    <location>
        <begin position="206"/>
        <end position="226"/>
    </location>
</feature>
<dbReference type="PANTHER" id="PTHR43227">
    <property type="entry name" value="BLL4140 PROTEIN"/>
    <property type="match status" value="1"/>
</dbReference>
<evidence type="ECO:0000313" key="10">
    <source>
        <dbReference type="EMBL" id="UVI28358.1"/>
    </source>
</evidence>
<dbReference type="CDD" id="cd06261">
    <property type="entry name" value="TM_PBP2"/>
    <property type="match status" value="1"/>
</dbReference>
<dbReference type="InterPro" id="IPR050809">
    <property type="entry name" value="UgpAE/MalFG_permease"/>
</dbReference>
<dbReference type="EMBL" id="CP091430">
    <property type="protein sequence ID" value="UVI28358.1"/>
    <property type="molecule type" value="Genomic_DNA"/>
</dbReference>
<keyword evidence="5 8" id="KW-1133">Transmembrane helix</keyword>
<organism evidence="10 11">
    <name type="scientific">Paenibacillus spongiae</name>
    <dbReference type="NCBI Taxonomy" id="2909671"/>
    <lineage>
        <taxon>Bacteria</taxon>
        <taxon>Bacillati</taxon>
        <taxon>Bacillota</taxon>
        <taxon>Bacilli</taxon>
        <taxon>Bacillales</taxon>
        <taxon>Paenibacillaceae</taxon>
        <taxon>Paenibacillus</taxon>
    </lineage>
</organism>
<evidence type="ECO:0000256" key="6">
    <source>
        <dbReference type="ARBA" id="ARBA00023136"/>
    </source>
</evidence>
<dbReference type="Proteomes" id="UP001057877">
    <property type="component" value="Chromosome"/>
</dbReference>
<evidence type="ECO:0000256" key="8">
    <source>
        <dbReference type="SAM" id="Phobius"/>
    </source>
</evidence>
<evidence type="ECO:0000256" key="1">
    <source>
        <dbReference type="ARBA" id="ARBA00004651"/>
    </source>
</evidence>